<keyword evidence="1" id="KW-0732">Signal</keyword>
<evidence type="ECO:0000256" key="1">
    <source>
        <dbReference type="SAM" id="SignalP"/>
    </source>
</evidence>
<sequence length="176" mass="19496">MKKTIFLLLMLVLLLPSQAFAATVSTSYIEKNYFENYSSRVKEVKAAQNNLSKVLGDEVAELTNKSKVSTAKYTAAVKNKASKATLATIKATRDQDKKALSKAKSELATEVKSFKAESNAGLKEIAAYKADSIKMIKTHLEGKDNLSDKQFKTAVLGRLTYIDTRFNEILHLLRNA</sequence>
<organism evidence="2 3">
    <name type="scientific">Paenibacillus odorifer</name>
    <dbReference type="NCBI Taxonomy" id="189426"/>
    <lineage>
        <taxon>Bacteria</taxon>
        <taxon>Bacillati</taxon>
        <taxon>Bacillota</taxon>
        <taxon>Bacilli</taxon>
        <taxon>Bacillales</taxon>
        <taxon>Paenibacillaceae</taxon>
        <taxon>Paenibacillus</taxon>
    </lineage>
</organism>
<evidence type="ECO:0000313" key="3">
    <source>
        <dbReference type="Proteomes" id="UP000187313"/>
    </source>
</evidence>
<reference evidence="2 3" key="1">
    <citation type="submission" date="2016-10" db="EMBL/GenBank/DDBJ databases">
        <title>Paenibacillus species isolates.</title>
        <authorList>
            <person name="Beno S.M."/>
        </authorList>
    </citation>
    <scope>NUCLEOTIDE SEQUENCE [LARGE SCALE GENOMIC DNA]</scope>
    <source>
        <strain evidence="2 3">FSL R5-0923</strain>
    </source>
</reference>
<feature type="chain" id="PRO_5046050798" evidence="1">
    <location>
        <begin position="22"/>
        <end position="176"/>
    </location>
</feature>
<protein>
    <submittedName>
        <fullName evidence="2">Uncharacterized protein</fullName>
    </submittedName>
</protein>
<dbReference type="EMBL" id="MPTD01000010">
    <property type="protein sequence ID" value="OMD50457.1"/>
    <property type="molecule type" value="Genomic_DNA"/>
</dbReference>
<proteinExistence type="predicted"/>
<accession>A0ABX3HIL1</accession>
<feature type="signal peptide" evidence="1">
    <location>
        <begin position="1"/>
        <end position="21"/>
    </location>
</feature>
<gene>
    <name evidence="2" type="ORF">BSK51_15895</name>
</gene>
<keyword evidence="3" id="KW-1185">Reference proteome</keyword>
<dbReference type="RefSeq" id="WP_076275659.1">
    <property type="nucleotide sequence ID" value="NZ_MPTD01000010.1"/>
</dbReference>
<comment type="caution">
    <text evidence="2">The sequence shown here is derived from an EMBL/GenBank/DDBJ whole genome shotgun (WGS) entry which is preliminary data.</text>
</comment>
<dbReference type="Proteomes" id="UP000187313">
    <property type="component" value="Unassembled WGS sequence"/>
</dbReference>
<name>A0ABX3HIL1_9BACL</name>
<evidence type="ECO:0000313" key="2">
    <source>
        <dbReference type="EMBL" id="OMD50457.1"/>
    </source>
</evidence>